<dbReference type="AlphaFoldDB" id="A0A017SE40"/>
<dbReference type="InterPro" id="IPR050079">
    <property type="entry name" value="DEAD_box_RNA_helicase"/>
</dbReference>
<evidence type="ECO:0000313" key="8">
    <source>
        <dbReference type="EMBL" id="EYE94904.1"/>
    </source>
</evidence>
<keyword evidence="5" id="KW-0067">ATP-binding</keyword>
<dbReference type="Gene3D" id="3.40.50.300">
    <property type="entry name" value="P-loop containing nucleotide triphosphate hydrolases"/>
    <property type="match status" value="1"/>
</dbReference>
<dbReference type="PANTHER" id="PTHR47959">
    <property type="entry name" value="ATP-DEPENDENT RNA HELICASE RHLE-RELATED"/>
    <property type="match status" value="1"/>
</dbReference>
<protein>
    <recommendedName>
        <fullName evidence="1">RNA helicase</fullName>
        <ecNumber evidence="1">3.6.4.13</ecNumber>
    </recommendedName>
</protein>
<keyword evidence="3" id="KW-0378">Hydrolase</keyword>
<dbReference type="SUPFAM" id="SSF52540">
    <property type="entry name" value="P-loop containing nucleoside triphosphate hydrolases"/>
    <property type="match status" value="1"/>
</dbReference>
<name>A0A017SE40_ASPRC</name>
<keyword evidence="6" id="KW-0694">RNA-binding</keyword>
<organism evidence="8 9">
    <name type="scientific">Aspergillus ruber (strain CBS 135680)</name>
    <dbReference type="NCBI Taxonomy" id="1388766"/>
    <lineage>
        <taxon>Eukaryota</taxon>
        <taxon>Fungi</taxon>
        <taxon>Dikarya</taxon>
        <taxon>Ascomycota</taxon>
        <taxon>Pezizomycotina</taxon>
        <taxon>Eurotiomycetes</taxon>
        <taxon>Eurotiomycetidae</taxon>
        <taxon>Eurotiales</taxon>
        <taxon>Aspergillaceae</taxon>
        <taxon>Aspergillus</taxon>
        <taxon>Aspergillus subgen. Aspergillus</taxon>
    </lineage>
</organism>
<dbReference type="Proteomes" id="UP000019804">
    <property type="component" value="Unassembled WGS sequence"/>
</dbReference>
<dbReference type="RefSeq" id="XP_040638592.1">
    <property type="nucleotide sequence ID" value="XM_040783325.1"/>
</dbReference>
<dbReference type="InterPro" id="IPR011545">
    <property type="entry name" value="DEAD/DEAH_box_helicase_dom"/>
</dbReference>
<feature type="domain" description="Helicase ATP-binding" evidence="7">
    <location>
        <begin position="1"/>
        <end position="71"/>
    </location>
</feature>
<sequence>DIIGLAETRSGKTPAFAPQILQGLMSKQGRLHSIILTPTRKLARQVVNVLEDLGGLMSVSCTLFIGRRDML</sequence>
<dbReference type="GO" id="GO:0003724">
    <property type="term" value="F:RNA helicase activity"/>
    <property type="evidence" value="ECO:0007669"/>
    <property type="project" value="UniProtKB-EC"/>
</dbReference>
<proteinExistence type="predicted"/>
<dbReference type="EMBL" id="KK088424">
    <property type="protein sequence ID" value="EYE94904.1"/>
    <property type="molecule type" value="Genomic_DNA"/>
</dbReference>
<dbReference type="PROSITE" id="PS51192">
    <property type="entry name" value="HELICASE_ATP_BIND_1"/>
    <property type="match status" value="1"/>
</dbReference>
<feature type="non-terminal residue" evidence="8">
    <location>
        <position position="71"/>
    </location>
</feature>
<evidence type="ECO:0000313" key="9">
    <source>
        <dbReference type="Proteomes" id="UP000019804"/>
    </source>
</evidence>
<evidence type="ECO:0000256" key="3">
    <source>
        <dbReference type="ARBA" id="ARBA00022801"/>
    </source>
</evidence>
<dbReference type="HOGENOM" id="CLU_2746824_0_0_1"/>
<dbReference type="GO" id="GO:0005829">
    <property type="term" value="C:cytosol"/>
    <property type="evidence" value="ECO:0007669"/>
    <property type="project" value="TreeGrafter"/>
</dbReference>
<dbReference type="GO" id="GO:0016787">
    <property type="term" value="F:hydrolase activity"/>
    <property type="evidence" value="ECO:0007669"/>
    <property type="project" value="UniProtKB-KW"/>
</dbReference>
<keyword evidence="9" id="KW-1185">Reference proteome</keyword>
<dbReference type="OrthoDB" id="10259843at2759"/>
<dbReference type="GO" id="GO:0003723">
    <property type="term" value="F:RNA binding"/>
    <property type="evidence" value="ECO:0007669"/>
    <property type="project" value="UniProtKB-KW"/>
</dbReference>
<accession>A0A017SE40</accession>
<dbReference type="InterPro" id="IPR027417">
    <property type="entry name" value="P-loop_NTPase"/>
</dbReference>
<dbReference type="InterPro" id="IPR014001">
    <property type="entry name" value="Helicase_ATP-bd"/>
</dbReference>
<reference evidence="9" key="1">
    <citation type="journal article" date="2014" name="Nat. Commun.">
        <title>Genomic adaptations of the halophilic Dead Sea filamentous fungus Eurotium rubrum.</title>
        <authorList>
            <person name="Kis-Papo T."/>
            <person name="Weig A.R."/>
            <person name="Riley R."/>
            <person name="Persoh D."/>
            <person name="Salamov A."/>
            <person name="Sun H."/>
            <person name="Lipzen A."/>
            <person name="Wasser S.P."/>
            <person name="Rambold G."/>
            <person name="Grigoriev I.V."/>
            <person name="Nevo E."/>
        </authorList>
    </citation>
    <scope>NUCLEOTIDE SEQUENCE [LARGE SCALE GENOMIC DNA]</scope>
    <source>
        <strain evidence="9">CBS 135680</strain>
    </source>
</reference>
<dbReference type="Pfam" id="PF00270">
    <property type="entry name" value="DEAD"/>
    <property type="match status" value="1"/>
</dbReference>
<dbReference type="EC" id="3.6.4.13" evidence="1"/>
<dbReference type="PANTHER" id="PTHR47959:SF20">
    <property type="entry name" value="RNA HELICASE"/>
    <property type="match status" value="1"/>
</dbReference>
<evidence type="ECO:0000256" key="4">
    <source>
        <dbReference type="ARBA" id="ARBA00022806"/>
    </source>
</evidence>
<keyword evidence="4" id="KW-0347">Helicase</keyword>
<dbReference type="GeneID" id="63698449"/>
<evidence type="ECO:0000256" key="2">
    <source>
        <dbReference type="ARBA" id="ARBA00022741"/>
    </source>
</evidence>
<feature type="non-terminal residue" evidence="8">
    <location>
        <position position="1"/>
    </location>
</feature>
<gene>
    <name evidence="8" type="ORF">EURHEDRAFT_418351</name>
</gene>
<dbReference type="GO" id="GO:0005524">
    <property type="term" value="F:ATP binding"/>
    <property type="evidence" value="ECO:0007669"/>
    <property type="project" value="UniProtKB-KW"/>
</dbReference>
<evidence type="ECO:0000256" key="5">
    <source>
        <dbReference type="ARBA" id="ARBA00022840"/>
    </source>
</evidence>
<evidence type="ECO:0000256" key="1">
    <source>
        <dbReference type="ARBA" id="ARBA00012552"/>
    </source>
</evidence>
<evidence type="ECO:0000259" key="7">
    <source>
        <dbReference type="PROSITE" id="PS51192"/>
    </source>
</evidence>
<evidence type="ECO:0000256" key="6">
    <source>
        <dbReference type="ARBA" id="ARBA00022884"/>
    </source>
</evidence>
<dbReference type="STRING" id="1388766.A0A017SE40"/>
<keyword evidence="2" id="KW-0547">Nucleotide-binding</keyword>